<accession>A0AA88KGE5</accession>
<dbReference type="GO" id="GO:0003746">
    <property type="term" value="F:translation elongation factor activity"/>
    <property type="evidence" value="ECO:0007669"/>
    <property type="project" value="UniProtKB-KW"/>
</dbReference>
<evidence type="ECO:0000256" key="8">
    <source>
        <dbReference type="SAM" id="MobiDB-lite"/>
    </source>
</evidence>
<dbReference type="GeneID" id="68102857"/>
<organism evidence="9 10">
    <name type="scientific">Naegleria lovaniensis</name>
    <name type="common">Amoeba</name>
    <dbReference type="NCBI Taxonomy" id="51637"/>
    <lineage>
        <taxon>Eukaryota</taxon>
        <taxon>Discoba</taxon>
        <taxon>Heterolobosea</taxon>
        <taxon>Tetramitia</taxon>
        <taxon>Eutetramitia</taxon>
        <taxon>Vahlkampfiidae</taxon>
        <taxon>Naegleria</taxon>
    </lineage>
</organism>
<comment type="caution">
    <text evidence="9">The sequence shown here is derived from an EMBL/GenBank/DDBJ whole genome shotgun (WGS) entry which is preliminary data.</text>
</comment>
<dbReference type="InterPro" id="IPR000176">
    <property type="entry name" value="mRNA_MeTrfase-like"/>
</dbReference>
<feature type="region of interest" description="Disordered" evidence="8">
    <location>
        <begin position="1"/>
        <end position="20"/>
    </location>
</feature>
<comment type="subcellular location">
    <subcellularLocation>
        <location evidence="1">Virion</location>
    </subcellularLocation>
</comment>
<dbReference type="Proteomes" id="UP000816034">
    <property type="component" value="Unassembled WGS sequence"/>
</dbReference>
<evidence type="ECO:0000256" key="5">
    <source>
        <dbReference type="ARBA" id="ARBA00022917"/>
    </source>
</evidence>
<dbReference type="InterPro" id="IPR025804">
    <property type="entry name" value="Pox/kineto_cap_MeTfrase"/>
</dbReference>
<dbReference type="GO" id="GO:0004483">
    <property type="term" value="F:methyltransferase cap1 activity"/>
    <property type="evidence" value="ECO:0007669"/>
    <property type="project" value="UniProtKB-EC"/>
</dbReference>
<dbReference type="GO" id="GO:0006370">
    <property type="term" value="P:7-methylguanosine mRNA capping"/>
    <property type="evidence" value="ECO:0007669"/>
    <property type="project" value="InterPro"/>
</dbReference>
<evidence type="ECO:0000313" key="9">
    <source>
        <dbReference type="EMBL" id="KAG2374826.1"/>
    </source>
</evidence>
<dbReference type="Pfam" id="PF01358">
    <property type="entry name" value="PARP_regulatory"/>
    <property type="match status" value="1"/>
</dbReference>
<dbReference type="CDD" id="cd20760">
    <property type="entry name" value="capping_2-OMTase_Mimiviridae"/>
    <property type="match status" value="1"/>
</dbReference>
<evidence type="ECO:0000256" key="3">
    <source>
        <dbReference type="ARBA" id="ARBA00015701"/>
    </source>
</evidence>
<dbReference type="SUPFAM" id="SSF53335">
    <property type="entry name" value="S-adenosyl-L-methionine-dependent methyltransferases"/>
    <property type="match status" value="1"/>
</dbReference>
<dbReference type="PROSITE" id="PS51612">
    <property type="entry name" value="SAM_MT_2O_PK"/>
    <property type="match status" value="1"/>
</dbReference>
<evidence type="ECO:0000256" key="4">
    <source>
        <dbReference type="ARBA" id="ARBA00022768"/>
    </source>
</evidence>
<sequence>MHKSQRQQHSSRGHNTHSSLLEKLKTIQEKEFESLEPATKALPIIPPDQTLPELLGTKYIDNDDALFSSCYSDRKQTDMLSTSGDPNGNSRARMVHVYDHLLHPHCCENTDSRIRVWTNPGFQTNGSTSRSVNLFTNNNKENEKDNWLDDPSELSSIEHEFTFRNARILNQLSAPRKAYRPTHMDFRSTIHWGQRKLLMSEIEFLTLFAPCADYYGANKQIIVVYAGAAPGRHIAYLAELFPYLKFILVDPNNFDPDLSSSEFLRERIQMRQEYFTEEMTREFSSENEQNSDKVFLFLSDIRSADPHQQAYDEHESWVKQDMDRQMNWIAMMKPRYSMVKFRLPYDPGYTLYLDGWIFLPIWGRQATTETRLVVDGENMKLKWYDNKEYEEQMFYFNRVTRISLFPHVARSEGIDYCYDCRSEVFVLEMYLRRVRCILENKNQPSLALCQEISSMIERITRDISAYHGNRNLFQVIRSSEFKFNRVKHLRPEEQRDASKQHQRKLQVKEEDRYRLQKMAVMRHQNEQEHKMRMPNHQVNVYCVV</sequence>
<dbReference type="AlphaFoldDB" id="A0AA88KGE5"/>
<dbReference type="InterPro" id="IPR029063">
    <property type="entry name" value="SAM-dependent_MTases_sf"/>
</dbReference>
<keyword evidence="4" id="KW-0251">Elongation factor</keyword>
<protein>
    <recommendedName>
        <fullName evidence="3">Cap-specific mRNA (nucleoside-2'-O-)-methyltransferase</fullName>
        <ecNumber evidence="2">2.1.1.57</ecNumber>
    </recommendedName>
</protein>
<name>A0AA88KGE5_NAELO</name>
<gene>
    <name evidence="9" type="ORF">C9374_010403</name>
</gene>
<evidence type="ECO:0000256" key="7">
    <source>
        <dbReference type="ARBA" id="ARBA00046511"/>
    </source>
</evidence>
<evidence type="ECO:0000256" key="1">
    <source>
        <dbReference type="ARBA" id="ARBA00004328"/>
    </source>
</evidence>
<keyword evidence="10" id="KW-1185">Reference proteome</keyword>
<dbReference type="RefSeq" id="XP_044544000.1">
    <property type="nucleotide sequence ID" value="XM_044685944.1"/>
</dbReference>
<comment type="subunit">
    <text evidence="7">Interacts with poly(A) polymerase catalytic subunit OPG063. Interacts with OPG109 and OPG123; these interactions might help linking transcription to capping and polyadenylation.</text>
</comment>
<evidence type="ECO:0000256" key="6">
    <source>
        <dbReference type="ARBA" id="ARBA00034661"/>
    </source>
</evidence>
<feature type="compositionally biased region" description="Basic residues" evidence="8">
    <location>
        <begin position="1"/>
        <end position="15"/>
    </location>
</feature>
<dbReference type="Gene3D" id="3.40.50.150">
    <property type="entry name" value="Vaccinia Virus protein VP39"/>
    <property type="match status" value="1"/>
</dbReference>
<reference evidence="9 10" key="1">
    <citation type="journal article" date="2018" name="BMC Genomics">
        <title>The genome of Naegleria lovaniensis, the basis for a comparative approach to unravel pathogenicity factors of the human pathogenic amoeba N. fowleri.</title>
        <authorList>
            <person name="Liechti N."/>
            <person name="Schurch N."/>
            <person name="Bruggmann R."/>
            <person name="Wittwer M."/>
        </authorList>
    </citation>
    <scope>NUCLEOTIDE SEQUENCE [LARGE SCALE GENOMIC DNA]</scope>
    <source>
        <strain evidence="9 10">ATCC 30569</strain>
    </source>
</reference>
<evidence type="ECO:0000313" key="10">
    <source>
        <dbReference type="Proteomes" id="UP000816034"/>
    </source>
</evidence>
<evidence type="ECO:0000256" key="2">
    <source>
        <dbReference type="ARBA" id="ARBA00011923"/>
    </source>
</evidence>
<proteinExistence type="predicted"/>
<keyword evidence="5" id="KW-0648">Protein biosynthesis</keyword>
<comment type="function">
    <text evidence="6">Displays methyltransferase, positive regulation of the poly(A) polymerase and transcription elongation activities. Involved in the modification of both mRNA ends and in intermediate and late gene positive transcription elongation. At the mRNAs 5' end, methylates the ribose 2' OH group of the first transcribed nucleotide, thereby producing a 2'-O-methylpurine cap. At the 3' end, functions as a processivity factor which stimulates the activity of the viral poly(A) polymerase OPG063 that creates mRNA's poly(A) tail. In the presence of OPG102, OPG063 does not dissociate from the RNA allowing tail elongation to around 250 adenylates.</text>
</comment>
<dbReference type="EMBL" id="PYSW02000042">
    <property type="protein sequence ID" value="KAG2374826.1"/>
    <property type="molecule type" value="Genomic_DNA"/>
</dbReference>
<dbReference type="EC" id="2.1.1.57" evidence="2"/>